<dbReference type="Pfam" id="PF13671">
    <property type="entry name" value="AAA_33"/>
    <property type="match status" value="1"/>
</dbReference>
<name>A0A330MBE7_9GAMM</name>
<gene>
    <name evidence="2" type="ORF">SHEWBE_3164</name>
</gene>
<dbReference type="PANTHER" id="PTHR13308:SF40">
    <property type="entry name" value="NEDD4-BINDING PROTEIN 2-LIKE 1"/>
    <property type="match status" value="1"/>
</dbReference>
<feature type="region of interest" description="Disordered" evidence="1">
    <location>
        <begin position="1"/>
        <end position="20"/>
    </location>
</feature>
<dbReference type="Gene3D" id="3.40.50.300">
    <property type="entry name" value="P-loop containing nucleotide triphosphate hydrolases"/>
    <property type="match status" value="1"/>
</dbReference>
<evidence type="ECO:0000313" key="2">
    <source>
        <dbReference type="EMBL" id="SQH77127.1"/>
    </source>
</evidence>
<protein>
    <submittedName>
        <fullName evidence="2">Uncharacterized protein</fullName>
    </submittedName>
</protein>
<dbReference type="InterPro" id="IPR026302">
    <property type="entry name" value="NEDD4-bd_p2"/>
</dbReference>
<sequence length="172" mass="19692">MEESLSRTLPKVEEREEEQQQGQNLKKLAIIMRGLPGSGKSRWVDEFIGSQTLEVAMSIRSKGYFSTDSLFYVGDEYRFDTKRLAEFHQRNLSGFIHALSVSQPLVICDNTNMAYWELMAYEAAAKALGYQVRMVLMGEPRDPDHQVVCAKRNNHNVPLAQIQRMAKQFEAC</sequence>
<organism evidence="2 3">
    <name type="scientific">Shewanella benthica</name>
    <dbReference type="NCBI Taxonomy" id="43661"/>
    <lineage>
        <taxon>Bacteria</taxon>
        <taxon>Pseudomonadati</taxon>
        <taxon>Pseudomonadota</taxon>
        <taxon>Gammaproteobacteria</taxon>
        <taxon>Alteromonadales</taxon>
        <taxon>Shewanellaceae</taxon>
        <taxon>Shewanella</taxon>
    </lineage>
</organism>
<dbReference type="OrthoDB" id="6182772at2"/>
<dbReference type="PANTHER" id="PTHR13308">
    <property type="entry name" value="NEDD4-BINDING PROTEIN 2-LIKE 1"/>
    <property type="match status" value="1"/>
</dbReference>
<dbReference type="AlphaFoldDB" id="A0A330MBE7"/>
<dbReference type="InterPro" id="IPR027417">
    <property type="entry name" value="P-loop_NTPase"/>
</dbReference>
<dbReference type="EMBL" id="LS483452">
    <property type="protein sequence ID" value="SQH77127.1"/>
    <property type="molecule type" value="Genomic_DNA"/>
</dbReference>
<dbReference type="Proteomes" id="UP000250123">
    <property type="component" value="Chromosome SHEWBE"/>
</dbReference>
<dbReference type="SUPFAM" id="SSF52540">
    <property type="entry name" value="P-loop containing nucleoside triphosphate hydrolases"/>
    <property type="match status" value="1"/>
</dbReference>
<evidence type="ECO:0000313" key="3">
    <source>
        <dbReference type="Proteomes" id="UP000250123"/>
    </source>
</evidence>
<proteinExistence type="predicted"/>
<reference evidence="3" key="1">
    <citation type="submission" date="2018-06" db="EMBL/GenBank/DDBJ databases">
        <authorList>
            <person name="Cea G.-C."/>
            <person name="William W."/>
        </authorList>
    </citation>
    <scope>NUCLEOTIDE SEQUENCE [LARGE SCALE GENOMIC DNA]</scope>
    <source>
        <strain evidence="3">DB21MT-2</strain>
    </source>
</reference>
<dbReference type="KEGG" id="sbk:SHEWBE_3164"/>
<accession>A0A330MBE7</accession>
<evidence type="ECO:0000256" key="1">
    <source>
        <dbReference type="SAM" id="MobiDB-lite"/>
    </source>
</evidence>